<sequence>MVIASDFPEFLHFFDVPFIYQLIYEQFFGTHAPLLTQYYVFIILKKTLEGYRTNGALNRSGPGNYEIREGSKVRLMYRVLFSVVVLLSLAACQGDDPDSQSPEKEDENSSETSEESNIEGELWKGDGDLAVVLSHGAVYNAESWDDQGKKLADNGITAFATKDTSPRTLKKAAAMLKEEHGAEEVAVMGASAGGSSAIEAVTEGDFDFQKVVLLSPGGDPMEISDTPVLTVYSEDEGYRELEESTEEVMKTMEISGGAHAQEIFKGEKSEEVMSEIIRFLKDENTS</sequence>
<accession>K2GM04</accession>
<organism evidence="3 4">
    <name type="scientific">Salimicrobium jeotgali</name>
    <dbReference type="NCBI Taxonomy" id="1230341"/>
    <lineage>
        <taxon>Bacteria</taxon>
        <taxon>Bacillati</taxon>
        <taxon>Bacillota</taxon>
        <taxon>Bacilli</taxon>
        <taxon>Bacillales</taxon>
        <taxon>Bacillaceae</taxon>
        <taxon>Salimicrobium</taxon>
    </lineage>
</organism>
<dbReference type="eggNOG" id="COG1073">
    <property type="taxonomic scope" value="Bacteria"/>
</dbReference>
<reference evidence="2" key="3">
    <citation type="submission" date="2016-11" db="EMBL/GenBank/DDBJ databases">
        <title>Salimicrobium jeotgali MJ3, isolated from Myulchi jeot, a traditional Korean fermented seafood.</title>
        <authorList>
            <person name="Kim K.H."/>
            <person name="Jeon C.O."/>
            <person name="Jin H.M."/>
        </authorList>
    </citation>
    <scope>NUCLEOTIDE SEQUENCE</scope>
    <source>
        <strain evidence="2">MJ3</strain>
    </source>
</reference>
<evidence type="ECO:0000256" key="1">
    <source>
        <dbReference type="SAM" id="MobiDB-lite"/>
    </source>
</evidence>
<feature type="region of interest" description="Disordered" evidence="1">
    <location>
        <begin position="94"/>
        <end position="120"/>
    </location>
</feature>
<evidence type="ECO:0000313" key="4">
    <source>
        <dbReference type="Proteomes" id="UP000011746"/>
    </source>
</evidence>
<protein>
    <recommendedName>
        <fullName evidence="6">Alpha/beta hydrolase</fullName>
    </recommendedName>
</protein>
<dbReference type="EMBL" id="AMPQ01000009">
    <property type="protein sequence ID" value="EKE31459.1"/>
    <property type="molecule type" value="Genomic_DNA"/>
</dbReference>
<dbReference type="Proteomes" id="UP000011746">
    <property type="component" value="Unassembled WGS sequence"/>
</dbReference>
<keyword evidence="4" id="KW-1185">Reference proteome</keyword>
<dbReference type="AlphaFoldDB" id="K2GM04"/>
<dbReference type="EMBL" id="CP011361">
    <property type="protein sequence ID" value="AKG03300.1"/>
    <property type="molecule type" value="Genomic_DNA"/>
</dbReference>
<dbReference type="InterPro" id="IPR029058">
    <property type="entry name" value="AB_hydrolase_fold"/>
</dbReference>
<gene>
    <name evidence="2" type="ORF">AAV35_013625</name>
    <name evidence="3" type="ORF">MJ3_08030</name>
</gene>
<dbReference type="KEGG" id="sje:AAV35_013625"/>
<dbReference type="PATRIC" id="fig|1230341.3.peg.1660"/>
<name>K2GM04_9BACI</name>
<proteinExistence type="predicted"/>
<feature type="compositionally biased region" description="Acidic residues" evidence="1">
    <location>
        <begin position="104"/>
        <end position="118"/>
    </location>
</feature>
<evidence type="ECO:0000313" key="5">
    <source>
        <dbReference type="Proteomes" id="UP000092654"/>
    </source>
</evidence>
<evidence type="ECO:0000313" key="2">
    <source>
        <dbReference type="EMBL" id="AKG03300.1"/>
    </source>
</evidence>
<dbReference type="Gene3D" id="3.40.50.1820">
    <property type="entry name" value="alpha/beta hydrolase"/>
    <property type="match status" value="1"/>
</dbReference>
<dbReference type="SUPFAM" id="SSF53474">
    <property type="entry name" value="alpha/beta-Hydrolases"/>
    <property type="match status" value="1"/>
</dbReference>
<dbReference type="Proteomes" id="UP000092654">
    <property type="component" value="Chromosome"/>
</dbReference>
<dbReference type="RefSeq" id="WP_008590239.1">
    <property type="nucleotide sequence ID" value="NZ_AMPQ01000009.1"/>
</dbReference>
<evidence type="ECO:0008006" key="6">
    <source>
        <dbReference type="Google" id="ProtNLM"/>
    </source>
</evidence>
<dbReference type="STRING" id="1230341.AAV35_013625"/>
<evidence type="ECO:0000313" key="3">
    <source>
        <dbReference type="EMBL" id="EKE31459.1"/>
    </source>
</evidence>
<dbReference type="OrthoDB" id="10010962at2"/>
<reference evidence="5" key="2">
    <citation type="submission" date="2015-06" db="EMBL/GenBank/DDBJ databases">
        <title>Salimicrobium jeotgali MJ3, isolated from Myulchi jeot, a traditional Korean fermented seafood.</title>
        <authorList>
            <person name="Kim K.H."/>
            <person name="Jeon C.O."/>
            <person name="Jin H.M."/>
        </authorList>
    </citation>
    <scope>NUCLEOTIDE SEQUENCE [LARGE SCALE GENOMIC DNA]</scope>
    <source>
        <strain evidence="5">MJ3</strain>
    </source>
</reference>
<reference evidence="3 4" key="1">
    <citation type="journal article" date="2012" name="J. Bacteriol.">
        <title>Draft Genome Sequence of Salimicrobium sp. Strain MJ3, Isolated from Myulchi-Jeot, Korean Fermented Seafood.</title>
        <authorList>
            <person name="Lee S.H."/>
            <person name="Jung J.Y."/>
            <person name="Jeon C.O."/>
        </authorList>
    </citation>
    <scope>NUCLEOTIDE SEQUENCE [LARGE SCALE GENOMIC DNA]</scope>
    <source>
        <strain evidence="3 4">MJ3</strain>
    </source>
</reference>